<name>A0AAV5JWT0_9ROSI</name>
<feature type="region of interest" description="Disordered" evidence="7">
    <location>
        <begin position="102"/>
        <end position="160"/>
    </location>
</feature>
<comment type="caution">
    <text evidence="6">Lacks conserved residue(s) required for the propagation of feature annotation.</text>
</comment>
<keyword evidence="6" id="KW-0967">Endosome</keyword>
<feature type="region of interest" description="Disordered" evidence="7">
    <location>
        <begin position="340"/>
        <end position="407"/>
    </location>
</feature>
<keyword evidence="2 6" id="KW-0812">Transmembrane</keyword>
<dbReference type="Proteomes" id="UP001054252">
    <property type="component" value="Unassembled WGS sequence"/>
</dbReference>
<dbReference type="GO" id="GO:0015095">
    <property type="term" value="F:magnesium ion transmembrane transporter activity"/>
    <property type="evidence" value="ECO:0007669"/>
    <property type="project" value="UniProtKB-UniRule"/>
</dbReference>
<protein>
    <recommendedName>
        <fullName evidence="6">Probable magnesium transporter</fullName>
    </recommendedName>
</protein>
<dbReference type="EMBL" id="BPVZ01000046">
    <property type="protein sequence ID" value="GKV16595.1"/>
    <property type="molecule type" value="Genomic_DNA"/>
</dbReference>
<evidence type="ECO:0000313" key="9">
    <source>
        <dbReference type="EMBL" id="GKV16595.1"/>
    </source>
</evidence>
<keyword evidence="5" id="KW-0539">Nucleus</keyword>
<feature type="region of interest" description="Disordered" evidence="7">
    <location>
        <begin position="271"/>
        <end position="292"/>
    </location>
</feature>
<comment type="subunit">
    <text evidence="6">Homodimer.</text>
</comment>
<evidence type="ECO:0000256" key="2">
    <source>
        <dbReference type="ARBA" id="ARBA00022692"/>
    </source>
</evidence>
<evidence type="ECO:0000256" key="3">
    <source>
        <dbReference type="ARBA" id="ARBA00022989"/>
    </source>
</evidence>
<evidence type="ECO:0000256" key="7">
    <source>
        <dbReference type="SAM" id="MobiDB-lite"/>
    </source>
</evidence>
<comment type="caution">
    <text evidence="9">The sequence shown here is derived from an EMBL/GenBank/DDBJ whole genome shotgun (WGS) entry which is preliminary data.</text>
</comment>
<organism evidence="9 10">
    <name type="scientific">Rubroshorea leprosula</name>
    <dbReference type="NCBI Taxonomy" id="152421"/>
    <lineage>
        <taxon>Eukaryota</taxon>
        <taxon>Viridiplantae</taxon>
        <taxon>Streptophyta</taxon>
        <taxon>Embryophyta</taxon>
        <taxon>Tracheophyta</taxon>
        <taxon>Spermatophyta</taxon>
        <taxon>Magnoliopsida</taxon>
        <taxon>eudicotyledons</taxon>
        <taxon>Gunneridae</taxon>
        <taxon>Pentapetalae</taxon>
        <taxon>rosids</taxon>
        <taxon>malvids</taxon>
        <taxon>Malvales</taxon>
        <taxon>Dipterocarpaceae</taxon>
        <taxon>Rubroshorea</taxon>
    </lineage>
</organism>
<comment type="similarity">
    <text evidence="6">Belongs to the NIPA (TC 2.A.7) family.</text>
</comment>
<evidence type="ECO:0000256" key="4">
    <source>
        <dbReference type="ARBA" id="ARBA00023136"/>
    </source>
</evidence>
<feature type="domain" description="Chromodomain-helicase-DNA-binding protein 1-like C-terminal" evidence="8">
    <location>
        <begin position="163"/>
        <end position="268"/>
    </location>
</feature>
<dbReference type="AlphaFoldDB" id="A0AAV5JWT0"/>
<dbReference type="Pfam" id="PF05653">
    <property type="entry name" value="Mg_trans_NIPA"/>
    <property type="match status" value="1"/>
</dbReference>
<evidence type="ECO:0000256" key="1">
    <source>
        <dbReference type="ARBA" id="ARBA00004123"/>
    </source>
</evidence>
<dbReference type="PANTHER" id="PTHR12570:SF19">
    <property type="entry name" value="MAGNESIUM TRANSPORTER-RELATED"/>
    <property type="match status" value="1"/>
</dbReference>
<dbReference type="InterPro" id="IPR025260">
    <property type="entry name" value="CHD1-like_C"/>
</dbReference>
<feature type="compositionally biased region" description="Basic and acidic residues" evidence="7">
    <location>
        <begin position="141"/>
        <end position="160"/>
    </location>
</feature>
<reference evidence="9 10" key="1">
    <citation type="journal article" date="2021" name="Commun. Biol.">
        <title>The genome of Shorea leprosula (Dipterocarpaceae) highlights the ecological relevance of drought in aseasonal tropical rainforests.</title>
        <authorList>
            <person name="Ng K.K.S."/>
            <person name="Kobayashi M.J."/>
            <person name="Fawcett J.A."/>
            <person name="Hatakeyama M."/>
            <person name="Paape T."/>
            <person name="Ng C.H."/>
            <person name="Ang C.C."/>
            <person name="Tnah L.H."/>
            <person name="Lee C.T."/>
            <person name="Nishiyama T."/>
            <person name="Sese J."/>
            <person name="O'Brien M.J."/>
            <person name="Copetti D."/>
            <person name="Mohd Noor M.I."/>
            <person name="Ong R.C."/>
            <person name="Putra M."/>
            <person name="Sireger I.Z."/>
            <person name="Indrioko S."/>
            <person name="Kosugi Y."/>
            <person name="Izuno A."/>
            <person name="Isagi Y."/>
            <person name="Lee S.L."/>
            <person name="Shimizu K.K."/>
        </authorList>
    </citation>
    <scope>NUCLEOTIDE SEQUENCE [LARGE SCALE GENOMIC DNA]</scope>
    <source>
        <strain evidence="9">214</strain>
    </source>
</reference>
<keyword evidence="6" id="KW-0813">Transport</keyword>
<dbReference type="InterPro" id="IPR008521">
    <property type="entry name" value="Mg_trans_NIPA"/>
</dbReference>
<feature type="transmembrane region" description="Helical" evidence="6">
    <location>
        <begin position="48"/>
        <end position="65"/>
    </location>
</feature>
<dbReference type="Pfam" id="PF13907">
    <property type="entry name" value="CHD1-like_C"/>
    <property type="match status" value="1"/>
</dbReference>
<evidence type="ECO:0000256" key="6">
    <source>
        <dbReference type="RuleBase" id="RU363078"/>
    </source>
</evidence>
<feature type="compositionally biased region" description="Basic and acidic residues" evidence="7">
    <location>
        <begin position="379"/>
        <end position="388"/>
    </location>
</feature>
<dbReference type="PANTHER" id="PTHR12570">
    <property type="match status" value="1"/>
</dbReference>
<comment type="subcellular location">
    <subcellularLocation>
        <location evidence="6">Cell membrane</location>
        <topology evidence="6">Multi-pass membrane protein</topology>
    </subcellularLocation>
    <subcellularLocation>
        <location evidence="6">Early endosome</location>
    </subcellularLocation>
    <subcellularLocation>
        <location evidence="1">Nucleus</location>
    </subcellularLocation>
</comment>
<dbReference type="GO" id="GO:0005634">
    <property type="term" value="C:nucleus"/>
    <property type="evidence" value="ECO:0007669"/>
    <property type="project" value="UniProtKB-SubCell"/>
</dbReference>
<keyword evidence="6" id="KW-0460">Magnesium</keyword>
<feature type="transmembrane region" description="Helical" evidence="6">
    <location>
        <begin position="6"/>
        <end position="27"/>
    </location>
</feature>
<sequence>MGFSPDNLKGIILALMSSGFIGASFIIKKKGLRRAAAISGVRAGVGGYAYLLEPLWWLGMITMIVGEVANFVAYAFAPAVLVTPLGALSIIELAAVGGKNAKTKAGRKTSKKERENVVNVPVSRSRDKRGKPGSPKVSFKMGKDRAQRPQKVEPLAKEEGEMSDNEEVYEQFKEVKWMEWCQDVMIGEIKTLERLQKLQTTSDRLPKEKVLSKIRNYLQLLGRKIDQIVLEHEDELYKQDRMTVRLWNYVSTFSNLSGEKLHQIYSKLKKEQEEERGVGPSQVNGSISGYFDRDGDSNYFPPLSRLSEKQRGHKNAVGYQMSEPVHKGIDIAKFEAWKRRRRAEAESHSQPPPTSQRLTNNGNRIIDPSSLGILGAGPSDKRLINERPRRMRQTGFPSRQGFSSGIK</sequence>
<feature type="compositionally biased region" description="Basic residues" evidence="7">
    <location>
        <begin position="102"/>
        <end position="111"/>
    </location>
</feature>
<feature type="compositionally biased region" description="Polar residues" evidence="7">
    <location>
        <begin position="395"/>
        <end position="407"/>
    </location>
</feature>
<keyword evidence="6" id="KW-0406">Ion transport</keyword>
<accession>A0AAV5JWT0</accession>
<evidence type="ECO:0000259" key="8">
    <source>
        <dbReference type="SMART" id="SM01176"/>
    </source>
</evidence>
<evidence type="ECO:0000256" key="5">
    <source>
        <dbReference type="ARBA" id="ARBA00023242"/>
    </source>
</evidence>
<evidence type="ECO:0000313" key="10">
    <source>
        <dbReference type="Proteomes" id="UP001054252"/>
    </source>
</evidence>
<gene>
    <name evidence="9" type="ORF">SLEP1_g27217</name>
</gene>
<keyword evidence="10" id="KW-1185">Reference proteome</keyword>
<keyword evidence="3 6" id="KW-1133">Transmembrane helix</keyword>
<keyword evidence="6" id="KW-1003">Cell membrane</keyword>
<proteinExistence type="inferred from homology"/>
<feature type="transmembrane region" description="Helical" evidence="6">
    <location>
        <begin position="71"/>
        <end position="98"/>
    </location>
</feature>
<dbReference type="GO" id="GO:0005769">
    <property type="term" value="C:early endosome"/>
    <property type="evidence" value="ECO:0007669"/>
    <property type="project" value="UniProtKB-SubCell"/>
</dbReference>
<dbReference type="SMART" id="SM01176">
    <property type="entry name" value="DUF4208"/>
    <property type="match status" value="1"/>
</dbReference>
<keyword evidence="4 6" id="KW-0472">Membrane</keyword>
<comment type="function">
    <text evidence="6">Acts as a Mg(2+) transporter. Can also transport other divalent cations such as Fe(2+), Sr(2+), Ba(2+), Mn(2+) and Co(2+) but to a much less extent than Mg(2+).</text>
</comment>
<dbReference type="GO" id="GO:0005886">
    <property type="term" value="C:plasma membrane"/>
    <property type="evidence" value="ECO:0007669"/>
    <property type="project" value="UniProtKB-SubCell"/>
</dbReference>